<dbReference type="AlphaFoldDB" id="A0A415ER55"/>
<evidence type="ECO:0000313" key="3">
    <source>
        <dbReference type="Proteomes" id="UP000286288"/>
    </source>
</evidence>
<name>A0A415ER55_ENTCA</name>
<gene>
    <name evidence="2" type="ORF">DW084_13210</name>
</gene>
<proteinExistence type="predicted"/>
<organism evidence="2 3">
    <name type="scientific">Enterococcus casseliflavus</name>
    <name type="common">Enterococcus flavescens</name>
    <dbReference type="NCBI Taxonomy" id="37734"/>
    <lineage>
        <taxon>Bacteria</taxon>
        <taxon>Bacillati</taxon>
        <taxon>Bacillota</taxon>
        <taxon>Bacilli</taxon>
        <taxon>Lactobacillales</taxon>
        <taxon>Enterococcaceae</taxon>
        <taxon>Enterococcus</taxon>
    </lineage>
</organism>
<accession>A0A415ER55</accession>
<evidence type="ECO:0000256" key="1">
    <source>
        <dbReference type="SAM" id="MobiDB-lite"/>
    </source>
</evidence>
<feature type="region of interest" description="Disordered" evidence="1">
    <location>
        <begin position="217"/>
        <end position="244"/>
    </location>
</feature>
<dbReference type="Proteomes" id="UP000286288">
    <property type="component" value="Unassembled WGS sequence"/>
</dbReference>
<reference evidence="2 3" key="1">
    <citation type="submission" date="2018-08" db="EMBL/GenBank/DDBJ databases">
        <title>A genome reference for cultivated species of the human gut microbiota.</title>
        <authorList>
            <person name="Zou Y."/>
            <person name="Xue W."/>
            <person name="Luo G."/>
        </authorList>
    </citation>
    <scope>NUCLEOTIDE SEQUENCE [LARGE SCALE GENOMIC DNA]</scope>
    <source>
        <strain evidence="2 3">AF48-16</strain>
    </source>
</reference>
<evidence type="ECO:0000313" key="2">
    <source>
        <dbReference type="EMBL" id="RHK05534.1"/>
    </source>
</evidence>
<protein>
    <submittedName>
        <fullName evidence="2">Uncharacterized protein</fullName>
    </submittedName>
</protein>
<feature type="compositionally biased region" description="Basic residues" evidence="1">
    <location>
        <begin position="219"/>
        <end position="238"/>
    </location>
</feature>
<sequence length="435" mass="51141">MSMLVIGTNVTNDILKIAIYPTLSPNLEELFYKQEALPSVITACDNLYQKKWPLKSSIRKQVTHYFEQFYSIEAFTHHIEMEILRKKIDYSKLRIPLEQQFPQFVWTQIGINHVSDEKSNLFLEFVPIAYTEEEFPFTIQLDASLQQQAPAGVSDANDFKEQLAKIVQSVIDEQNVTFVSRPKAQVHEEKRQGKTDAVKKELEDTLEFQKVSADEPPKFKKKVRKKSSKKKQSKKAKQLPKVNANELALEEEAKRERASKERLRLANQKLEIYIENLEASLIKNSIHYLNSLTDEEDENWHTQLKISLREYTYLFQKAKYLEQVWRINDNLVQKIEKMTLNEKELTYERGQVQQVVDNNLSAKDISLVFYECSVIESRVKLYERPWFRKPYARIMKMDYDNLLRKAAYFDLLQSESYLLEKKALIEGNTDVRSSL</sequence>
<dbReference type="EMBL" id="QRMZ01000018">
    <property type="protein sequence ID" value="RHK05534.1"/>
    <property type="molecule type" value="Genomic_DNA"/>
</dbReference>
<comment type="caution">
    <text evidence="2">The sequence shown here is derived from an EMBL/GenBank/DDBJ whole genome shotgun (WGS) entry which is preliminary data.</text>
</comment>